<dbReference type="SMART" id="SM00360">
    <property type="entry name" value="RRM"/>
    <property type="match status" value="1"/>
</dbReference>
<feature type="region of interest" description="Disordered" evidence="2">
    <location>
        <begin position="82"/>
        <end position="117"/>
    </location>
</feature>
<evidence type="ECO:0000256" key="1">
    <source>
        <dbReference type="ARBA" id="ARBA00022884"/>
    </source>
</evidence>
<dbReference type="AlphaFoldDB" id="A0A0B3YB83"/>
<evidence type="ECO:0000256" key="2">
    <source>
        <dbReference type="SAM" id="MobiDB-lite"/>
    </source>
</evidence>
<dbReference type="InterPro" id="IPR000504">
    <property type="entry name" value="RRM_dom"/>
</dbReference>
<evidence type="ECO:0000313" key="4">
    <source>
        <dbReference type="EMBL" id="KHT54313.1"/>
    </source>
</evidence>
<dbReference type="Pfam" id="PF00076">
    <property type="entry name" value="RRM_1"/>
    <property type="match status" value="1"/>
</dbReference>
<dbReference type="PANTHER" id="PTHR48025:SF1">
    <property type="entry name" value="RRM DOMAIN-CONTAINING PROTEIN"/>
    <property type="match status" value="1"/>
</dbReference>
<dbReference type="InterPro" id="IPR050502">
    <property type="entry name" value="Euk_RNA-bind_prot"/>
</dbReference>
<dbReference type="PANTHER" id="PTHR48025">
    <property type="entry name" value="OS02G0815200 PROTEIN"/>
    <property type="match status" value="1"/>
</dbReference>
<comment type="caution">
    <text evidence="4">The sequence shown here is derived from an EMBL/GenBank/DDBJ whole genome shotgun (WGS) entry which is preliminary data.</text>
</comment>
<dbReference type="GO" id="GO:0003729">
    <property type="term" value="F:mRNA binding"/>
    <property type="evidence" value="ECO:0007669"/>
    <property type="project" value="TreeGrafter"/>
</dbReference>
<dbReference type="OrthoDB" id="9798855at2"/>
<accession>A0A0B3YB83</accession>
<dbReference type="RefSeq" id="WP_039218757.1">
    <property type="nucleotide sequence ID" value="NZ_JWLW01000012.1"/>
</dbReference>
<dbReference type="CDD" id="cd00590">
    <property type="entry name" value="RRM_SF"/>
    <property type="match status" value="1"/>
</dbReference>
<feature type="domain" description="RRM" evidence="3">
    <location>
        <begin position="1"/>
        <end position="79"/>
    </location>
</feature>
<dbReference type="Gene3D" id="3.30.70.330">
    <property type="match status" value="1"/>
</dbReference>
<evidence type="ECO:0000259" key="3">
    <source>
        <dbReference type="PROSITE" id="PS50102"/>
    </source>
</evidence>
<protein>
    <recommendedName>
        <fullName evidence="3">RRM domain-containing protein</fullName>
    </recommendedName>
</protein>
<dbReference type="InterPro" id="IPR012677">
    <property type="entry name" value="Nucleotide-bd_a/b_plait_sf"/>
</dbReference>
<keyword evidence="1" id="KW-0694">RNA-binding</keyword>
<proteinExistence type="predicted"/>
<sequence length="117" mass="12956">MSILVRNLPKTFTKEDLEDLFFEFGTIASCDLVMDEASGLSKGFGFVEMSTQDETDNAIEALNAKVINGKKIRVKWSNQEKKQAEAIASAPAPKRDIPEDVWGSASRNSSERENDAE</sequence>
<gene>
    <name evidence="4" type="ORF">RJ41_07230</name>
</gene>
<reference evidence="4 5" key="1">
    <citation type="submission" date="2014-12" db="EMBL/GenBank/DDBJ databases">
        <title>Genome sequencing of Alteromonas marina AD001.</title>
        <authorList>
            <person name="Adrian T.G.S."/>
            <person name="Chan K.G."/>
        </authorList>
    </citation>
    <scope>NUCLEOTIDE SEQUENCE [LARGE SCALE GENOMIC DNA]</scope>
    <source>
        <strain evidence="4 5">AD001</strain>
    </source>
</reference>
<dbReference type="SUPFAM" id="SSF54928">
    <property type="entry name" value="RNA-binding domain, RBD"/>
    <property type="match status" value="1"/>
</dbReference>
<dbReference type="EMBL" id="JWLW01000012">
    <property type="protein sequence ID" value="KHT54313.1"/>
    <property type="molecule type" value="Genomic_DNA"/>
</dbReference>
<name>A0A0B3YB83_9ALTE</name>
<organism evidence="4 5">
    <name type="scientific">Alteromonas marina</name>
    <dbReference type="NCBI Taxonomy" id="203795"/>
    <lineage>
        <taxon>Bacteria</taxon>
        <taxon>Pseudomonadati</taxon>
        <taxon>Pseudomonadota</taxon>
        <taxon>Gammaproteobacteria</taxon>
        <taxon>Alteromonadales</taxon>
        <taxon>Alteromonadaceae</taxon>
        <taxon>Alteromonas/Salinimonas group</taxon>
        <taxon>Alteromonas</taxon>
    </lineage>
</organism>
<dbReference type="PROSITE" id="PS50102">
    <property type="entry name" value="RRM"/>
    <property type="match status" value="1"/>
</dbReference>
<dbReference type="Proteomes" id="UP000031197">
    <property type="component" value="Unassembled WGS sequence"/>
</dbReference>
<evidence type="ECO:0000313" key="5">
    <source>
        <dbReference type="Proteomes" id="UP000031197"/>
    </source>
</evidence>
<dbReference type="InterPro" id="IPR035979">
    <property type="entry name" value="RBD_domain_sf"/>
</dbReference>
<keyword evidence="5" id="KW-1185">Reference proteome</keyword>